<dbReference type="EMBL" id="CP029693">
    <property type="protein sequence ID" value="AWY39139.1"/>
    <property type="molecule type" value="Genomic_DNA"/>
</dbReference>
<dbReference type="Proteomes" id="UP000250299">
    <property type="component" value="Chromosome"/>
</dbReference>
<dbReference type="AlphaFoldDB" id="A0A2Z4RE74"/>
<accession>A0A2Z4RE74</accession>
<protein>
    <submittedName>
        <fullName evidence="1">Uncharacterized protein</fullName>
    </submittedName>
</protein>
<proteinExistence type="predicted"/>
<evidence type="ECO:0000313" key="1">
    <source>
        <dbReference type="EMBL" id="AWY39139.1"/>
    </source>
</evidence>
<name>A0A2Z4RE74_PSEPU</name>
<gene>
    <name evidence="1" type="ORF">DKY63_04150</name>
</gene>
<evidence type="ECO:0000313" key="2">
    <source>
        <dbReference type="Proteomes" id="UP000250299"/>
    </source>
</evidence>
<sequence length="103" mass="11926">METAITRRHHHYDVDISSQSLEDWSETIARFRGQILAGNFPLSVEDYSLESHAPWLIHLPMLLIPYGSQEDDHIHLLKKIVGLFTKINTESHGEIVRKKYTTT</sequence>
<organism evidence="1 2">
    <name type="scientific">Pseudomonas putida</name>
    <name type="common">Arthrobacter siderocapsulatus</name>
    <dbReference type="NCBI Taxonomy" id="303"/>
    <lineage>
        <taxon>Bacteria</taxon>
        <taxon>Pseudomonadati</taxon>
        <taxon>Pseudomonadota</taxon>
        <taxon>Gammaproteobacteria</taxon>
        <taxon>Pseudomonadales</taxon>
        <taxon>Pseudomonadaceae</taxon>
        <taxon>Pseudomonas</taxon>
    </lineage>
</organism>
<reference evidence="1 2" key="1">
    <citation type="submission" date="2018-05" db="EMBL/GenBank/DDBJ databases">
        <title>Whole genome sequence of Pseudomonas putida JBC17.</title>
        <authorList>
            <person name="Lee Y.H."/>
            <person name="David K."/>
        </authorList>
    </citation>
    <scope>NUCLEOTIDE SEQUENCE [LARGE SCALE GENOMIC DNA]</scope>
    <source>
        <strain evidence="1 2">JBC17</strain>
    </source>
</reference>